<keyword evidence="1" id="KW-0812">Transmembrane</keyword>
<keyword evidence="1" id="KW-0472">Membrane</keyword>
<proteinExistence type="predicted"/>
<organism evidence="2 3">
    <name type="scientific">Armillaria luteobubalina</name>
    <dbReference type="NCBI Taxonomy" id="153913"/>
    <lineage>
        <taxon>Eukaryota</taxon>
        <taxon>Fungi</taxon>
        <taxon>Dikarya</taxon>
        <taxon>Basidiomycota</taxon>
        <taxon>Agaricomycotina</taxon>
        <taxon>Agaricomycetes</taxon>
        <taxon>Agaricomycetidae</taxon>
        <taxon>Agaricales</taxon>
        <taxon>Marasmiineae</taxon>
        <taxon>Physalacriaceae</taxon>
        <taxon>Armillaria</taxon>
    </lineage>
</organism>
<keyword evidence="1" id="KW-1133">Transmembrane helix</keyword>
<protein>
    <submittedName>
        <fullName evidence="2">Uncharacterized protein</fullName>
    </submittedName>
</protein>
<reference evidence="2" key="1">
    <citation type="submission" date="2023-06" db="EMBL/GenBank/DDBJ databases">
        <authorList>
            <consortium name="Lawrence Berkeley National Laboratory"/>
            <person name="Ahrendt S."/>
            <person name="Sahu N."/>
            <person name="Indic B."/>
            <person name="Wong-Bajracharya J."/>
            <person name="Merenyi Z."/>
            <person name="Ke H.-M."/>
            <person name="Monk M."/>
            <person name="Kocsube S."/>
            <person name="Drula E."/>
            <person name="Lipzen A."/>
            <person name="Balint B."/>
            <person name="Henrissat B."/>
            <person name="Andreopoulos B."/>
            <person name="Martin F.M."/>
            <person name="Harder C.B."/>
            <person name="Rigling D."/>
            <person name="Ford K.L."/>
            <person name="Foster G.D."/>
            <person name="Pangilinan J."/>
            <person name="Papanicolaou A."/>
            <person name="Barry K."/>
            <person name="LaButti K."/>
            <person name="Viragh M."/>
            <person name="Koriabine M."/>
            <person name="Yan M."/>
            <person name="Riley R."/>
            <person name="Champramary S."/>
            <person name="Plett K.L."/>
            <person name="Tsai I.J."/>
            <person name="Slot J."/>
            <person name="Sipos G."/>
            <person name="Plett J."/>
            <person name="Nagy L.G."/>
            <person name="Grigoriev I.V."/>
        </authorList>
    </citation>
    <scope>NUCLEOTIDE SEQUENCE</scope>
    <source>
        <strain evidence="2">HWK02</strain>
    </source>
</reference>
<accession>A0AA39QAE1</accession>
<evidence type="ECO:0000313" key="2">
    <source>
        <dbReference type="EMBL" id="KAK0499247.1"/>
    </source>
</evidence>
<comment type="caution">
    <text evidence="2">The sequence shown here is derived from an EMBL/GenBank/DDBJ whole genome shotgun (WGS) entry which is preliminary data.</text>
</comment>
<evidence type="ECO:0000256" key="1">
    <source>
        <dbReference type="SAM" id="Phobius"/>
    </source>
</evidence>
<name>A0AA39QAE1_9AGAR</name>
<evidence type="ECO:0000313" key="3">
    <source>
        <dbReference type="Proteomes" id="UP001175228"/>
    </source>
</evidence>
<feature type="transmembrane region" description="Helical" evidence="1">
    <location>
        <begin position="21"/>
        <end position="40"/>
    </location>
</feature>
<dbReference type="AlphaFoldDB" id="A0AA39QAE1"/>
<dbReference type="EMBL" id="JAUEPU010000010">
    <property type="protein sequence ID" value="KAK0499247.1"/>
    <property type="molecule type" value="Genomic_DNA"/>
</dbReference>
<keyword evidence="3" id="KW-1185">Reference proteome</keyword>
<sequence length="160" mass="18721">MLTEAFKKQHAGFQVRAQRYAAIYLLISTIYLLPAITYSHTAQPSYPTTPLKTASSNKSTRRSYHWTISFLRCSTCRIRSLHEMENDASNFQKFTHGIVYYSEVTNDTCKKEWSKANEKIKLDTYFDPVQTTWTHRRWTTAYQVILSPENYVGTERTESK</sequence>
<dbReference type="Proteomes" id="UP001175228">
    <property type="component" value="Unassembled WGS sequence"/>
</dbReference>
<gene>
    <name evidence="2" type="ORF">EDD18DRAFT_1103666</name>
</gene>